<dbReference type="SMART" id="SM00228">
    <property type="entry name" value="PDZ"/>
    <property type="match status" value="1"/>
</dbReference>
<organism evidence="5 6">
    <name type="scientific">Eucalyptus globulus</name>
    <name type="common">Tasmanian blue gum</name>
    <dbReference type="NCBI Taxonomy" id="34317"/>
    <lineage>
        <taxon>Eukaryota</taxon>
        <taxon>Viridiplantae</taxon>
        <taxon>Streptophyta</taxon>
        <taxon>Embryophyta</taxon>
        <taxon>Tracheophyta</taxon>
        <taxon>Spermatophyta</taxon>
        <taxon>Magnoliopsida</taxon>
        <taxon>eudicotyledons</taxon>
        <taxon>Gunneridae</taxon>
        <taxon>Pentapetalae</taxon>
        <taxon>rosids</taxon>
        <taxon>malvids</taxon>
        <taxon>Myrtales</taxon>
        <taxon>Myrtaceae</taxon>
        <taxon>Myrtoideae</taxon>
        <taxon>Eucalypteae</taxon>
        <taxon>Eucalyptus</taxon>
    </lineage>
</organism>
<accession>A0ABD3JL45</accession>
<keyword evidence="2" id="KW-0645">Protease</keyword>
<comment type="similarity">
    <text evidence="1">Belongs to the peptidase S1C family.</text>
</comment>
<dbReference type="PROSITE" id="PS50106">
    <property type="entry name" value="PDZ"/>
    <property type="match status" value="1"/>
</dbReference>
<dbReference type="InterPro" id="IPR036034">
    <property type="entry name" value="PDZ_sf"/>
</dbReference>
<evidence type="ECO:0000256" key="3">
    <source>
        <dbReference type="ARBA" id="ARBA00022801"/>
    </source>
</evidence>
<dbReference type="Pfam" id="PF13180">
    <property type="entry name" value="PDZ_2"/>
    <property type="match status" value="1"/>
</dbReference>
<protein>
    <recommendedName>
        <fullName evidence="4">PDZ domain-containing protein</fullName>
    </recommendedName>
</protein>
<dbReference type="InterPro" id="IPR001478">
    <property type="entry name" value="PDZ"/>
</dbReference>
<evidence type="ECO:0000313" key="5">
    <source>
        <dbReference type="EMBL" id="KAL3728300.1"/>
    </source>
</evidence>
<evidence type="ECO:0000259" key="4">
    <source>
        <dbReference type="PROSITE" id="PS50106"/>
    </source>
</evidence>
<dbReference type="SUPFAM" id="SSF50156">
    <property type="entry name" value="PDZ domain-like"/>
    <property type="match status" value="1"/>
</dbReference>
<evidence type="ECO:0000256" key="2">
    <source>
        <dbReference type="ARBA" id="ARBA00022670"/>
    </source>
</evidence>
<dbReference type="SUPFAM" id="SSF50494">
    <property type="entry name" value="Trypsin-like serine proteases"/>
    <property type="match status" value="1"/>
</dbReference>
<dbReference type="Proteomes" id="UP001634007">
    <property type="component" value="Unassembled WGS sequence"/>
</dbReference>
<dbReference type="AlphaFoldDB" id="A0ABD3JL45"/>
<gene>
    <name evidence="5" type="ORF">ACJRO7_032967</name>
</gene>
<evidence type="ECO:0000256" key="1">
    <source>
        <dbReference type="ARBA" id="ARBA00010541"/>
    </source>
</evidence>
<dbReference type="InterPro" id="IPR009003">
    <property type="entry name" value="Peptidase_S1_PA"/>
</dbReference>
<feature type="domain" description="PDZ" evidence="4">
    <location>
        <begin position="295"/>
        <end position="368"/>
    </location>
</feature>
<comment type="caution">
    <text evidence="5">The sequence shown here is derived from an EMBL/GenBank/DDBJ whole genome shotgun (WGS) entry which is preliminary data.</text>
</comment>
<dbReference type="GO" id="GO:0006508">
    <property type="term" value="P:proteolysis"/>
    <property type="evidence" value="ECO:0007669"/>
    <property type="project" value="UniProtKB-KW"/>
</dbReference>
<dbReference type="Gene3D" id="2.30.42.10">
    <property type="match status" value="1"/>
</dbReference>
<sequence length="407" mass="43805">MLQMEGIAVARSGLFHANASKSNPLAANTAQLRKEFTPPPRAFISLNQRRHEVLPSQCLQTSWIRCYDTSKAASAKSEENAKLVYFGRDTIAHAAAKTAPAVASLCARNRGQNVDGEIGSGTAIHKDGYILTCAHVVFDKTNMVYSADGQVLVRLQEAKKDVVGQVVDAYVDLDIAIAKTEKPTSPLSTAKVGSSSKLRPGDWAIAMGCPLSLQHTVTLGIISCVHRAGNELGLEGMMEYLQTDCAINPGNSGGPLCNVDGEVIGVNVENVKPDIASGVSFAVPVDLISAIIKPFQNFQRLVRPDFGWTVRNISGENFEALKQSYPTFPNAKDGVFVQKVFKGSPADHAGIQTGDVIVGFNGKQVRNIKEMMDARGERYGEPVIVNVKRARDAPVPLAITFKEKDVA</sequence>
<dbReference type="Pfam" id="PF13365">
    <property type="entry name" value="Trypsin_2"/>
    <property type="match status" value="1"/>
</dbReference>
<proteinExistence type="inferred from homology"/>
<reference evidence="5 6" key="1">
    <citation type="submission" date="2024-11" db="EMBL/GenBank/DDBJ databases">
        <title>Chromosome-level genome assembly of Eucalyptus globulus Labill. provides insights into its genome evolution.</title>
        <authorList>
            <person name="Li X."/>
        </authorList>
    </citation>
    <scope>NUCLEOTIDE SEQUENCE [LARGE SCALE GENOMIC DNA]</scope>
    <source>
        <strain evidence="5">CL2024</strain>
        <tissue evidence="5">Fresh tender leaves</tissue>
    </source>
</reference>
<evidence type="ECO:0000313" key="6">
    <source>
        <dbReference type="Proteomes" id="UP001634007"/>
    </source>
</evidence>
<name>A0ABD3JL45_EUCGL</name>
<dbReference type="EMBL" id="JBJKBG010000008">
    <property type="protein sequence ID" value="KAL3728300.1"/>
    <property type="molecule type" value="Genomic_DNA"/>
</dbReference>
<dbReference type="Gene3D" id="2.40.10.120">
    <property type="match status" value="1"/>
</dbReference>
<keyword evidence="3" id="KW-0378">Hydrolase</keyword>
<dbReference type="PANTHER" id="PTHR22939">
    <property type="entry name" value="SERINE PROTEASE FAMILY S1C HTRA-RELATED"/>
    <property type="match status" value="1"/>
</dbReference>
<dbReference type="GO" id="GO:0008233">
    <property type="term" value="F:peptidase activity"/>
    <property type="evidence" value="ECO:0007669"/>
    <property type="project" value="UniProtKB-KW"/>
</dbReference>
<dbReference type="InterPro" id="IPR001940">
    <property type="entry name" value="Peptidase_S1C"/>
</dbReference>
<dbReference type="PRINTS" id="PR00834">
    <property type="entry name" value="PROTEASES2C"/>
</dbReference>
<dbReference type="PANTHER" id="PTHR22939:SF125">
    <property type="entry name" value="PROTEASE DO-LIKE 14-RELATED"/>
    <property type="match status" value="1"/>
</dbReference>
<keyword evidence="6" id="KW-1185">Reference proteome</keyword>